<dbReference type="KEGG" id="ghi:107946247"/>
<organism evidence="1 2">
    <name type="scientific">Gossypium hirsutum</name>
    <name type="common">Upland cotton</name>
    <name type="synonym">Gossypium mexicanum</name>
    <dbReference type="NCBI Taxonomy" id="3635"/>
    <lineage>
        <taxon>Eukaryota</taxon>
        <taxon>Viridiplantae</taxon>
        <taxon>Streptophyta</taxon>
        <taxon>Embryophyta</taxon>
        <taxon>Tracheophyta</taxon>
        <taxon>Spermatophyta</taxon>
        <taxon>Magnoliopsida</taxon>
        <taxon>eudicotyledons</taxon>
        <taxon>Gunneridae</taxon>
        <taxon>Pentapetalae</taxon>
        <taxon>rosids</taxon>
        <taxon>malvids</taxon>
        <taxon>Malvales</taxon>
        <taxon>Malvaceae</taxon>
        <taxon>Malvoideae</taxon>
        <taxon>Gossypium</taxon>
    </lineage>
</organism>
<evidence type="ECO:0000313" key="1">
    <source>
        <dbReference type="Proteomes" id="UP000818029"/>
    </source>
</evidence>
<dbReference type="PaxDb" id="3635-A0A1U8NA83"/>
<dbReference type="AlphaFoldDB" id="A0A1U8NA83"/>
<name>A0A1U8NA83_GOSHI</name>
<reference evidence="2" key="2">
    <citation type="submission" date="2025-08" db="UniProtKB">
        <authorList>
            <consortium name="RefSeq"/>
        </authorList>
    </citation>
    <scope>IDENTIFICATION</scope>
</reference>
<proteinExistence type="predicted"/>
<dbReference type="GeneID" id="107946247"/>
<dbReference type="RefSeq" id="XP_016735981.1">
    <property type="nucleotide sequence ID" value="XM_016880492.2"/>
</dbReference>
<evidence type="ECO:0000313" key="2">
    <source>
        <dbReference type="RefSeq" id="XP_016735981.1"/>
    </source>
</evidence>
<accession>A0A1U8NA83</accession>
<sequence>MQFSFSCTSTSENRSRTIIQQLLPLLQHLSQDYIEPPESLSPPDLAIPDSDFFPLSILFGQEREQIYLLIEKRRETRSHAQSIYSRFQSSEQNDSHRLHAPGFQHPLCILDMLTFYCIDYAY</sequence>
<keyword evidence="1" id="KW-1185">Reference proteome</keyword>
<gene>
    <name evidence="2" type="primary">LOC107946247</name>
</gene>
<reference evidence="1" key="1">
    <citation type="journal article" date="2020" name="Nat. Genet.">
        <title>Genomic diversifications of five Gossypium allopolyploid species and their impact on cotton improvement.</title>
        <authorList>
            <person name="Chen Z.J."/>
            <person name="Sreedasyam A."/>
            <person name="Ando A."/>
            <person name="Song Q."/>
            <person name="De Santiago L.M."/>
            <person name="Hulse-Kemp A.M."/>
            <person name="Ding M."/>
            <person name="Ye W."/>
            <person name="Kirkbride R.C."/>
            <person name="Jenkins J."/>
            <person name="Plott C."/>
            <person name="Lovell J."/>
            <person name="Lin Y.M."/>
            <person name="Vaughn R."/>
            <person name="Liu B."/>
            <person name="Simpson S."/>
            <person name="Scheffler B.E."/>
            <person name="Wen L."/>
            <person name="Saski C.A."/>
            <person name="Grover C.E."/>
            <person name="Hu G."/>
            <person name="Conover J.L."/>
            <person name="Carlson J.W."/>
            <person name="Shu S."/>
            <person name="Boston L.B."/>
            <person name="Williams M."/>
            <person name="Peterson D.G."/>
            <person name="McGee K."/>
            <person name="Jones D.C."/>
            <person name="Wendel J.F."/>
            <person name="Stelly D.M."/>
            <person name="Grimwood J."/>
            <person name="Schmutz J."/>
        </authorList>
    </citation>
    <scope>NUCLEOTIDE SEQUENCE [LARGE SCALE GENOMIC DNA]</scope>
    <source>
        <strain evidence="1">cv. TM-1</strain>
    </source>
</reference>
<dbReference type="Proteomes" id="UP000818029">
    <property type="component" value="Chromosome D12"/>
</dbReference>
<protein>
    <submittedName>
        <fullName evidence="2">Uncharacterized protein isoform X1</fullName>
    </submittedName>
</protein>